<dbReference type="RefSeq" id="WP_341410644.1">
    <property type="nucleotide sequence ID" value="NZ_JBBUTH010000007.1"/>
</dbReference>
<protein>
    <submittedName>
        <fullName evidence="3">Antitoxin Xre/MbcA/ParS toxin-binding domain-containing protein</fullName>
    </submittedName>
</protein>
<sequence length="185" mass="19504">MARILHTQEPAAPWRAGARSPAAAAAEGPAVAPAAGAAPALGIGAVEFMGGRRWFKTVPQSRAEIHGALVKGVPYAILVNLVDHLTALSADEVAEAVGISARTLRRQKEQPAKLMPPDLASRTWQLAEILAQASAVFGGREAAERWMAHPALGLDGARPIDLLRTLQGAELVTEFLGRLEHGVYS</sequence>
<evidence type="ECO:0000313" key="4">
    <source>
        <dbReference type="Proteomes" id="UP001365405"/>
    </source>
</evidence>
<proteinExistence type="predicted"/>
<feature type="domain" description="Antitoxin Xre-like helix-turn-helix" evidence="2">
    <location>
        <begin position="65"/>
        <end position="127"/>
    </location>
</feature>
<organism evidence="3 4">
    <name type="scientific">Pseudaquabacterium inlustre</name>
    <dbReference type="NCBI Taxonomy" id="2984192"/>
    <lineage>
        <taxon>Bacteria</taxon>
        <taxon>Pseudomonadati</taxon>
        <taxon>Pseudomonadota</taxon>
        <taxon>Betaproteobacteria</taxon>
        <taxon>Burkholderiales</taxon>
        <taxon>Sphaerotilaceae</taxon>
        <taxon>Pseudaquabacterium</taxon>
    </lineage>
</organism>
<keyword evidence="4" id="KW-1185">Reference proteome</keyword>
<gene>
    <name evidence="3" type="ORF">AACH10_11940</name>
</gene>
<dbReference type="Proteomes" id="UP001365405">
    <property type="component" value="Unassembled WGS sequence"/>
</dbReference>
<reference evidence="3 4" key="1">
    <citation type="submission" date="2024-04" db="EMBL/GenBank/DDBJ databases">
        <title>Novel species of the genus Ideonella isolated from streams.</title>
        <authorList>
            <person name="Lu H."/>
        </authorList>
    </citation>
    <scope>NUCLEOTIDE SEQUENCE [LARGE SCALE GENOMIC DNA]</scope>
    <source>
        <strain evidence="3 4">DXS22W</strain>
    </source>
</reference>
<dbReference type="EMBL" id="JBBUTH010000007">
    <property type="protein sequence ID" value="MEK8050950.1"/>
    <property type="molecule type" value="Genomic_DNA"/>
</dbReference>
<dbReference type="NCBIfam" id="TIGR02293">
    <property type="entry name" value="TAS_TIGR02293"/>
    <property type="match status" value="1"/>
</dbReference>
<feature type="domain" description="Antitoxin Xre/MbcA/ParS-like toxin-binding" evidence="1">
    <location>
        <begin position="132"/>
        <end position="182"/>
    </location>
</feature>
<dbReference type="InterPro" id="IPR046847">
    <property type="entry name" value="Xre-like_HTH"/>
</dbReference>
<comment type="caution">
    <text evidence="3">The sequence shown here is derived from an EMBL/GenBank/DDBJ whole genome shotgun (WGS) entry which is preliminary data.</text>
</comment>
<evidence type="ECO:0000313" key="3">
    <source>
        <dbReference type="EMBL" id="MEK8050950.1"/>
    </source>
</evidence>
<dbReference type="InterPro" id="IPR024467">
    <property type="entry name" value="Xre/MbcA/ParS-like_toxin-bd"/>
</dbReference>
<name>A0ABU9CGG2_9BURK</name>
<dbReference type="Pfam" id="PF09722">
    <property type="entry name" value="Xre_MbcA_ParS_C"/>
    <property type="match status" value="1"/>
</dbReference>
<dbReference type="Pfam" id="PF20432">
    <property type="entry name" value="Xre-like-HTH"/>
    <property type="match status" value="1"/>
</dbReference>
<dbReference type="InterPro" id="IPR011979">
    <property type="entry name" value="Antitox_Xre"/>
</dbReference>
<evidence type="ECO:0000259" key="1">
    <source>
        <dbReference type="Pfam" id="PF09722"/>
    </source>
</evidence>
<accession>A0ABU9CGG2</accession>
<evidence type="ECO:0000259" key="2">
    <source>
        <dbReference type="Pfam" id="PF20432"/>
    </source>
</evidence>